<dbReference type="AlphaFoldDB" id="A0A2P8F639"/>
<keyword evidence="1" id="KW-0732">Signal</keyword>
<evidence type="ECO:0000256" key="1">
    <source>
        <dbReference type="SAM" id="SignalP"/>
    </source>
</evidence>
<name>A0A2P8F639_9RHOB</name>
<evidence type="ECO:0008006" key="4">
    <source>
        <dbReference type="Google" id="ProtNLM"/>
    </source>
</evidence>
<dbReference type="RefSeq" id="WP_133170016.1">
    <property type="nucleotide sequence ID" value="NZ_PYGJ01000020.1"/>
</dbReference>
<protein>
    <recommendedName>
        <fullName evidence="4">Lipid-binding SYLF domain-containing protein</fullName>
    </recommendedName>
</protein>
<feature type="chain" id="PRO_5015173911" description="Lipid-binding SYLF domain-containing protein" evidence="1">
    <location>
        <begin position="20"/>
        <end position="231"/>
    </location>
</feature>
<reference evidence="2 3" key="1">
    <citation type="submission" date="2018-03" db="EMBL/GenBank/DDBJ databases">
        <title>Genomic Encyclopedia of Archaeal and Bacterial Type Strains, Phase II (KMG-II): from individual species to whole genera.</title>
        <authorList>
            <person name="Goeker M."/>
        </authorList>
    </citation>
    <scope>NUCLEOTIDE SEQUENCE [LARGE SCALE GENOMIC DNA]</scope>
    <source>
        <strain evidence="2 3">DSM 100673</strain>
    </source>
</reference>
<accession>A0A2P8F639</accession>
<dbReference type="OrthoDB" id="117166at2"/>
<gene>
    <name evidence="2" type="ORF">CLV88_1207</name>
</gene>
<comment type="caution">
    <text evidence="2">The sequence shown here is derived from an EMBL/GenBank/DDBJ whole genome shotgun (WGS) entry which is preliminary data.</text>
</comment>
<evidence type="ECO:0000313" key="3">
    <source>
        <dbReference type="Proteomes" id="UP000240418"/>
    </source>
</evidence>
<feature type="signal peptide" evidence="1">
    <location>
        <begin position="1"/>
        <end position="19"/>
    </location>
</feature>
<sequence length="231" mass="23742">MRIFGAALCVLMVAEPVLAEGGLLDKIKKGAEATGDAIGKGVDATGEAIGKGATAVGDAIDSTGELLSNEATPEETRARLDGMADQILARLLAENADAGTLYESSAGYAAFDSRQVTVIPFSAGYGRGVAVGPDGARTYMNMGTGGLGAAVGIGGFEAQFVILFETAADFQSFVINGYDATADAGAMQGEDSANETARFVEGRSFFALSKTGWRVNANATGTKYWKSPELN</sequence>
<organism evidence="2 3">
    <name type="scientific">Shimia abyssi</name>
    <dbReference type="NCBI Taxonomy" id="1662395"/>
    <lineage>
        <taxon>Bacteria</taxon>
        <taxon>Pseudomonadati</taxon>
        <taxon>Pseudomonadota</taxon>
        <taxon>Alphaproteobacteria</taxon>
        <taxon>Rhodobacterales</taxon>
        <taxon>Roseobacteraceae</taxon>
    </lineage>
</organism>
<keyword evidence="3" id="KW-1185">Reference proteome</keyword>
<dbReference type="Proteomes" id="UP000240418">
    <property type="component" value="Unassembled WGS sequence"/>
</dbReference>
<proteinExistence type="predicted"/>
<evidence type="ECO:0000313" key="2">
    <source>
        <dbReference type="EMBL" id="PSL17155.1"/>
    </source>
</evidence>
<dbReference type="EMBL" id="PYGJ01000020">
    <property type="protein sequence ID" value="PSL17155.1"/>
    <property type="molecule type" value="Genomic_DNA"/>
</dbReference>